<dbReference type="Proteomes" id="UP000178601">
    <property type="component" value="Unassembled WGS sequence"/>
</dbReference>
<evidence type="ECO:0000256" key="2">
    <source>
        <dbReference type="SAM" id="Phobius"/>
    </source>
</evidence>
<evidence type="ECO:0000313" key="4">
    <source>
        <dbReference type="Proteomes" id="UP000178601"/>
    </source>
</evidence>
<evidence type="ECO:0000256" key="1">
    <source>
        <dbReference type="SAM" id="MobiDB-lite"/>
    </source>
</evidence>
<proteinExistence type="predicted"/>
<keyword evidence="2" id="KW-1133">Transmembrane helix</keyword>
<comment type="caution">
    <text evidence="3">The sequence shown here is derived from an EMBL/GenBank/DDBJ whole genome shotgun (WGS) entry which is preliminary data.</text>
</comment>
<dbReference type="EMBL" id="MFMQ01000015">
    <property type="protein sequence ID" value="OGG92145.1"/>
    <property type="molecule type" value="Genomic_DNA"/>
</dbReference>
<gene>
    <name evidence="3" type="ORF">A3H16_03675</name>
</gene>
<keyword evidence="2" id="KW-0472">Membrane</keyword>
<dbReference type="AlphaFoldDB" id="A0A1F6G234"/>
<feature type="region of interest" description="Disordered" evidence="1">
    <location>
        <begin position="155"/>
        <end position="218"/>
    </location>
</feature>
<accession>A0A1F6G234</accession>
<evidence type="ECO:0000313" key="3">
    <source>
        <dbReference type="EMBL" id="OGG92145.1"/>
    </source>
</evidence>
<feature type="compositionally biased region" description="Polar residues" evidence="1">
    <location>
        <begin position="161"/>
        <end position="179"/>
    </location>
</feature>
<feature type="transmembrane region" description="Helical" evidence="2">
    <location>
        <begin position="299"/>
        <end position="320"/>
    </location>
</feature>
<name>A0A1F6G234_9BACT</name>
<keyword evidence="2" id="KW-0812">Transmembrane</keyword>
<reference evidence="3 4" key="1">
    <citation type="journal article" date="2016" name="Nat. Commun.">
        <title>Thousands of microbial genomes shed light on interconnected biogeochemical processes in an aquifer system.</title>
        <authorList>
            <person name="Anantharaman K."/>
            <person name="Brown C.T."/>
            <person name="Hug L.A."/>
            <person name="Sharon I."/>
            <person name="Castelle C.J."/>
            <person name="Probst A.J."/>
            <person name="Thomas B.C."/>
            <person name="Singh A."/>
            <person name="Wilkins M.J."/>
            <person name="Karaoz U."/>
            <person name="Brodie E.L."/>
            <person name="Williams K.H."/>
            <person name="Hubbard S.S."/>
            <person name="Banfield J.F."/>
        </authorList>
    </citation>
    <scope>NUCLEOTIDE SEQUENCE [LARGE SCALE GENOMIC DNA]</scope>
</reference>
<feature type="compositionally biased region" description="Low complexity" evidence="1">
    <location>
        <begin position="180"/>
        <end position="217"/>
    </location>
</feature>
<sequence>MKDSVRSATYQLLLLVLATSALFVSLSAFPMKVSALEIPTQTQQVLPPGSNTCAALSAKDFTPYIYNGALHSFEFTIPDASYVALLGSVGNTPLPFVLMTRRVEASGVVRVHVDIATTPIMGTLPLRVTLFSARTGQPVCAAVVSMSVGSGPIGGGSSPITQTPPATPVTYSGSTYSNFSNTSGSDNTTPTSDTTATDSDTLSSASSSQEAETVSATPTSSVVGTMQNTFKSICASDASAYRLWLILLVLYALIVGAALWAEFPMSVPWARTPERIATIILVLLLLLLGFWYFSVSCRAALWMPLVAFLIAVLGLLAAFWNHPRVTQLLLIQDSNL</sequence>
<feature type="transmembrane region" description="Helical" evidence="2">
    <location>
        <begin position="275"/>
        <end position="293"/>
    </location>
</feature>
<feature type="transmembrane region" description="Helical" evidence="2">
    <location>
        <begin position="241"/>
        <end position="263"/>
    </location>
</feature>
<protein>
    <submittedName>
        <fullName evidence="3">Uncharacterized protein</fullName>
    </submittedName>
</protein>
<organism evidence="3 4">
    <name type="scientific">Candidatus Kaiserbacteria bacterium RIFCSPLOWO2_12_FULL_53_8</name>
    <dbReference type="NCBI Taxonomy" id="1798529"/>
    <lineage>
        <taxon>Bacteria</taxon>
        <taxon>Candidatus Kaiseribacteriota</taxon>
    </lineage>
</organism>